<evidence type="ECO:0000313" key="2">
    <source>
        <dbReference type="Proteomes" id="UP000005239"/>
    </source>
</evidence>
<dbReference type="PROSITE" id="PS50908">
    <property type="entry name" value="RWD"/>
    <property type="match status" value="1"/>
</dbReference>
<accession>A0A8R1YH79</accession>
<dbReference type="Pfam" id="PF05773">
    <property type="entry name" value="RWD"/>
    <property type="match status" value="1"/>
</dbReference>
<dbReference type="GO" id="GO:0002181">
    <property type="term" value="P:cytoplasmic translation"/>
    <property type="evidence" value="ECO:0000318"/>
    <property type="project" value="GO_Central"/>
</dbReference>
<dbReference type="AlphaFoldDB" id="A0A2A6BUZ5"/>
<dbReference type="FunFam" id="3.10.110.10:FF:000097">
    <property type="entry name" value="Gir2p"/>
    <property type="match status" value="1"/>
</dbReference>
<dbReference type="InterPro" id="IPR040213">
    <property type="entry name" value="GIR2-like"/>
</dbReference>
<dbReference type="PANTHER" id="PTHR12292">
    <property type="entry name" value="RWD DOMAIN-CONTAINING PROTEIN"/>
    <property type="match status" value="1"/>
</dbReference>
<evidence type="ECO:0000313" key="1">
    <source>
        <dbReference type="EnsemblMetazoa" id="PPA11427.1"/>
    </source>
</evidence>
<dbReference type="InterPro" id="IPR006575">
    <property type="entry name" value="RWD_dom"/>
</dbReference>
<reference evidence="2" key="1">
    <citation type="journal article" date="2008" name="Nat. Genet.">
        <title>The Pristionchus pacificus genome provides a unique perspective on nematode lifestyle and parasitism.</title>
        <authorList>
            <person name="Dieterich C."/>
            <person name="Clifton S.W."/>
            <person name="Schuster L.N."/>
            <person name="Chinwalla A."/>
            <person name="Delehaunty K."/>
            <person name="Dinkelacker I."/>
            <person name="Fulton L."/>
            <person name="Fulton R."/>
            <person name="Godfrey J."/>
            <person name="Minx P."/>
            <person name="Mitreva M."/>
            <person name="Roeseler W."/>
            <person name="Tian H."/>
            <person name="Witte H."/>
            <person name="Yang S.P."/>
            <person name="Wilson R.K."/>
            <person name="Sommer R.J."/>
        </authorList>
    </citation>
    <scope>NUCLEOTIDE SEQUENCE [LARGE SCALE GENOMIC DNA]</scope>
    <source>
        <strain evidence="2">PS312</strain>
    </source>
</reference>
<sequence length="234" mass="26893">MASEEEQQQEIEALGAIYGDHEFEIINGEYPNIEVKFVLSSVTQGASEADDDFELNLVISLPRDYPHVAPQIRFEDFEDYFSVNVIDGVMIKLREVANENLGMVMIFTIISALQEEIGVLIEHRKREKENIVEEKKKKEEEKEQARFVGTIVNLETFKKWKEGFDKERLAQKEKLIREREAALAGKLTGRQQFLKDATLNLSDAKIMEDVDIDESLFDDQDLEGLDMDDDLGDD</sequence>
<dbReference type="Proteomes" id="UP000005239">
    <property type="component" value="Unassembled WGS sequence"/>
</dbReference>
<dbReference type="SMART" id="SM00591">
    <property type="entry name" value="RWD"/>
    <property type="match status" value="1"/>
</dbReference>
<organism evidence="1 2">
    <name type="scientific">Pristionchus pacificus</name>
    <name type="common">Parasitic nematode worm</name>
    <dbReference type="NCBI Taxonomy" id="54126"/>
    <lineage>
        <taxon>Eukaryota</taxon>
        <taxon>Metazoa</taxon>
        <taxon>Ecdysozoa</taxon>
        <taxon>Nematoda</taxon>
        <taxon>Chromadorea</taxon>
        <taxon>Rhabditida</taxon>
        <taxon>Rhabditina</taxon>
        <taxon>Diplogasteromorpha</taxon>
        <taxon>Diplogasteroidea</taxon>
        <taxon>Neodiplogasteridae</taxon>
        <taxon>Pristionchus</taxon>
    </lineage>
</organism>
<dbReference type="OrthoDB" id="277175at2759"/>
<dbReference type="InterPro" id="IPR016135">
    <property type="entry name" value="UBQ-conjugating_enzyme/RWD"/>
</dbReference>
<accession>A0A2A6BUZ5</accession>
<dbReference type="SUPFAM" id="SSF54495">
    <property type="entry name" value="UBC-like"/>
    <property type="match status" value="1"/>
</dbReference>
<dbReference type="Gene3D" id="3.10.110.10">
    <property type="entry name" value="Ubiquitin Conjugating Enzyme"/>
    <property type="match status" value="1"/>
</dbReference>
<reference evidence="1" key="2">
    <citation type="submission" date="2022-06" db="UniProtKB">
        <authorList>
            <consortium name="EnsemblMetazoa"/>
        </authorList>
    </citation>
    <scope>IDENTIFICATION</scope>
    <source>
        <strain evidence="1">PS312</strain>
    </source>
</reference>
<dbReference type="EnsemblMetazoa" id="PPA11427.1">
    <property type="protein sequence ID" value="PPA11427.1"/>
    <property type="gene ID" value="WBGene00100981"/>
</dbReference>
<proteinExistence type="predicted"/>
<keyword evidence="2" id="KW-1185">Reference proteome</keyword>
<gene>
    <name evidence="1" type="primary">WBGene00100981</name>
</gene>
<protein>
    <submittedName>
        <fullName evidence="1">RWD domain-containing protein</fullName>
    </submittedName>
</protein>
<name>A0A2A6BUZ5_PRIPA</name>